<dbReference type="OrthoDB" id="3986512at2759"/>
<accession>A0A1E3NLU7</accession>
<proteinExistence type="predicted"/>
<dbReference type="GeneID" id="30176374"/>
<protein>
    <submittedName>
        <fullName evidence="1">Uncharacterized protein</fullName>
    </submittedName>
</protein>
<gene>
    <name evidence="1" type="ORF">PICMEDRAFT_105535</name>
</gene>
<sequence>MGKLFSKAVAVEITLLDSPVGNKYSPVNPVVRADLEVNFEEDFSKVCYFKGGVKGVADIVLHTTELDPYRGPGQNPRYRRRTFTQRDTFFNAYQDLPSDPHKVDAKHSAEYDMQTFTYKTGEQYKAQIEIEIPSNVYLPSTCQAFGDSSGHVSVIYEAYIEIYKVGGLFSKKPKLYESYVIPIVYQSAKDPLYPKAIQGLDYIMNEVYTNKVKRFYFDEAKQALIPSSLHNNHTRTKFIRKLWNEDYRSENYSKMTRSIPLDVEFAINSTLNLAEPIRNQFGLTLSSNLKAYDIESNQSTDFVYNGQSTHLGVFKIEYLLIEALYESTIECHGRRRRVDEKFMICRVDFTDLNVDIKDFEYDKQTGVYKYVVPMDDMVRAGDLDMNRRLLDMLENRAIVCAGNISNWLSTSVQISYTWKISDGMAQDKHIAFVTSSMPDVLLGAASYNAEQNYNQSYAGENDAVPDAPPPAYDTNKWDENWDEKKDEIVGDEPRLQLGQKRRVHVQRRGCTELHDEVQSCASLLDFRELEELRGLLPLLLPHRPRVHRKLSVRVARRGLEHRNALVGQRERERFRPLLLRKPPHVRDLHVQLVPDRQLRLVALLVPVVAARRRQRHRRRKQRRRRRKRQLERLCHLLALRKRHTPALATHVHPLLHVKEHTRLVFLQQVVVLKLVVAAESVRDPDHILCLPQERDT</sequence>
<dbReference type="Proteomes" id="UP000094455">
    <property type="component" value="Unassembled WGS sequence"/>
</dbReference>
<dbReference type="EMBL" id="KV454002">
    <property type="protein sequence ID" value="ODQ47036.1"/>
    <property type="molecule type" value="Genomic_DNA"/>
</dbReference>
<dbReference type="RefSeq" id="XP_019018149.1">
    <property type="nucleotide sequence ID" value="XM_019159687.1"/>
</dbReference>
<organism evidence="1 2">
    <name type="scientific">Pichia membranifaciens NRRL Y-2026</name>
    <dbReference type="NCBI Taxonomy" id="763406"/>
    <lineage>
        <taxon>Eukaryota</taxon>
        <taxon>Fungi</taxon>
        <taxon>Dikarya</taxon>
        <taxon>Ascomycota</taxon>
        <taxon>Saccharomycotina</taxon>
        <taxon>Pichiomycetes</taxon>
        <taxon>Pichiales</taxon>
        <taxon>Pichiaceae</taxon>
        <taxon>Pichia</taxon>
    </lineage>
</organism>
<dbReference type="AlphaFoldDB" id="A0A1E3NLU7"/>
<keyword evidence="2" id="KW-1185">Reference proteome</keyword>
<evidence type="ECO:0000313" key="2">
    <source>
        <dbReference type="Proteomes" id="UP000094455"/>
    </source>
</evidence>
<evidence type="ECO:0000313" key="1">
    <source>
        <dbReference type="EMBL" id="ODQ47036.1"/>
    </source>
</evidence>
<name>A0A1E3NLU7_9ASCO</name>
<reference evidence="1 2" key="1">
    <citation type="journal article" date="2016" name="Proc. Natl. Acad. Sci. U.S.A.">
        <title>Comparative genomics of biotechnologically important yeasts.</title>
        <authorList>
            <person name="Riley R."/>
            <person name="Haridas S."/>
            <person name="Wolfe K.H."/>
            <person name="Lopes M.R."/>
            <person name="Hittinger C.T."/>
            <person name="Goeker M."/>
            <person name="Salamov A.A."/>
            <person name="Wisecaver J.H."/>
            <person name="Long T.M."/>
            <person name="Calvey C.H."/>
            <person name="Aerts A.L."/>
            <person name="Barry K.W."/>
            <person name="Choi C."/>
            <person name="Clum A."/>
            <person name="Coughlan A.Y."/>
            <person name="Deshpande S."/>
            <person name="Douglass A.P."/>
            <person name="Hanson S.J."/>
            <person name="Klenk H.-P."/>
            <person name="LaButti K.M."/>
            <person name="Lapidus A."/>
            <person name="Lindquist E.A."/>
            <person name="Lipzen A.M."/>
            <person name="Meier-Kolthoff J.P."/>
            <person name="Ohm R.A."/>
            <person name="Otillar R.P."/>
            <person name="Pangilinan J.L."/>
            <person name="Peng Y."/>
            <person name="Rokas A."/>
            <person name="Rosa C.A."/>
            <person name="Scheuner C."/>
            <person name="Sibirny A.A."/>
            <person name="Slot J.C."/>
            <person name="Stielow J.B."/>
            <person name="Sun H."/>
            <person name="Kurtzman C.P."/>
            <person name="Blackwell M."/>
            <person name="Grigoriev I.V."/>
            <person name="Jeffries T.W."/>
        </authorList>
    </citation>
    <scope>NUCLEOTIDE SEQUENCE [LARGE SCALE GENOMIC DNA]</scope>
    <source>
        <strain evidence="1 2">NRRL Y-2026</strain>
    </source>
</reference>